<reference evidence="2 3" key="1">
    <citation type="submission" date="2013-02" db="EMBL/GenBank/DDBJ databases">
        <title>The Genome Annotation of Plasmodium falciparum Tanzania (2000708).</title>
        <authorList>
            <consortium name="The Broad Institute Genome Sequencing Platform"/>
            <consortium name="The Broad Institute Genome Sequencing Center for Infectious Disease"/>
            <person name="Neafsey D."/>
            <person name="Hoffman S."/>
            <person name="Volkman S."/>
            <person name="Rosenthal P."/>
            <person name="Walker B."/>
            <person name="Young S.K."/>
            <person name="Zeng Q."/>
            <person name="Gargeya S."/>
            <person name="Fitzgerald M."/>
            <person name="Haas B."/>
            <person name="Abouelleil A."/>
            <person name="Allen A.W."/>
            <person name="Alvarado L."/>
            <person name="Arachchi H.M."/>
            <person name="Berlin A.M."/>
            <person name="Chapman S.B."/>
            <person name="Gainer-Dewar J."/>
            <person name="Goldberg J."/>
            <person name="Griggs A."/>
            <person name="Gujja S."/>
            <person name="Hansen M."/>
            <person name="Howarth C."/>
            <person name="Imamovic A."/>
            <person name="Ireland A."/>
            <person name="Larimer J."/>
            <person name="McCowan C."/>
            <person name="Murphy C."/>
            <person name="Pearson M."/>
            <person name="Poon T.W."/>
            <person name="Priest M."/>
            <person name="Roberts A."/>
            <person name="Saif S."/>
            <person name="Shea T."/>
            <person name="Sisk P."/>
            <person name="Sykes S."/>
            <person name="Wortman J."/>
            <person name="Nusbaum C."/>
            <person name="Birren B."/>
        </authorList>
    </citation>
    <scope>NUCLEOTIDE SEQUENCE [LARGE SCALE GENOMIC DNA]</scope>
    <source>
        <strain evidence="3">Tanzania (2000708)</strain>
    </source>
</reference>
<keyword evidence="1" id="KW-0472">Membrane</keyword>
<reference evidence="2 3" key="2">
    <citation type="submission" date="2013-02" db="EMBL/GenBank/DDBJ databases">
        <title>The Genome Sequence of Plasmodium falciparum Tanzania (2000708).</title>
        <authorList>
            <consortium name="The Broad Institute Genome Sequencing Platform"/>
            <consortium name="The Broad Institute Genome Sequencing Center for Infectious Disease"/>
            <person name="Neafsey D."/>
            <person name="Cheeseman I."/>
            <person name="Volkman S."/>
            <person name="Adams J."/>
            <person name="Walker B."/>
            <person name="Young S.K."/>
            <person name="Zeng Q."/>
            <person name="Gargeya S."/>
            <person name="Fitzgerald M."/>
            <person name="Haas B."/>
            <person name="Abouelleil A."/>
            <person name="Alvarado L."/>
            <person name="Arachchi H.M."/>
            <person name="Berlin A.M."/>
            <person name="Chapman S.B."/>
            <person name="Dewar J."/>
            <person name="Goldberg J."/>
            <person name="Griggs A."/>
            <person name="Gujja S."/>
            <person name="Hansen M."/>
            <person name="Howarth C."/>
            <person name="Imamovic A."/>
            <person name="Larimer J."/>
            <person name="McCowan C."/>
            <person name="Murphy C."/>
            <person name="Neiman D."/>
            <person name="Pearson M."/>
            <person name="Priest M."/>
            <person name="Roberts A."/>
            <person name="Saif S."/>
            <person name="Shea T."/>
            <person name="Sisk P."/>
            <person name="Sykes S."/>
            <person name="Wortman J."/>
            <person name="Nusbaum C."/>
            <person name="Birren B."/>
        </authorList>
    </citation>
    <scope>NUCLEOTIDE SEQUENCE [LARGE SCALE GENOMIC DNA]</scope>
    <source>
        <strain evidence="3">Tanzania (2000708)</strain>
    </source>
</reference>
<sequence length="60" mass="7408">MQNYFFSLSFSLYFILKLILHDLIKQNKNTYFKITMNQLKFLYITKFIGYINLYLIKNIK</sequence>
<keyword evidence="1" id="KW-1133">Transmembrane helix</keyword>
<dbReference type="EMBL" id="KI926430">
    <property type="protein sequence ID" value="ETW36139.1"/>
    <property type="molecule type" value="Genomic_DNA"/>
</dbReference>
<evidence type="ECO:0000256" key="1">
    <source>
        <dbReference type="SAM" id="Phobius"/>
    </source>
</evidence>
<evidence type="ECO:0000313" key="3">
    <source>
        <dbReference type="Proteomes" id="UP000030708"/>
    </source>
</evidence>
<organism evidence="2 3">
    <name type="scientific">Plasmodium falciparum Tanzania</name>
    <name type="common">2000708</name>
    <dbReference type="NCBI Taxonomy" id="1036725"/>
    <lineage>
        <taxon>Eukaryota</taxon>
        <taxon>Sar</taxon>
        <taxon>Alveolata</taxon>
        <taxon>Apicomplexa</taxon>
        <taxon>Aconoidasida</taxon>
        <taxon>Haemosporida</taxon>
        <taxon>Plasmodiidae</taxon>
        <taxon>Plasmodium</taxon>
        <taxon>Plasmodium (Laverania)</taxon>
    </lineage>
</organism>
<keyword evidence="1" id="KW-0812">Transmembrane</keyword>
<accession>A0A024W5D5</accession>
<name>A0A024W5D5_PLAFA</name>
<evidence type="ECO:0000313" key="2">
    <source>
        <dbReference type="EMBL" id="ETW36139.1"/>
    </source>
</evidence>
<gene>
    <name evidence="2" type="ORF">PFTANZ_03153</name>
</gene>
<feature type="transmembrane region" description="Helical" evidence="1">
    <location>
        <begin position="6"/>
        <end position="24"/>
    </location>
</feature>
<dbReference type="Proteomes" id="UP000030708">
    <property type="component" value="Unassembled WGS sequence"/>
</dbReference>
<dbReference type="AlphaFoldDB" id="A0A024W5D5"/>
<protein>
    <submittedName>
        <fullName evidence="2">Uncharacterized protein</fullName>
    </submittedName>
</protein>
<proteinExistence type="predicted"/>